<dbReference type="OrthoDB" id="4570130at2"/>
<evidence type="ECO:0000313" key="2">
    <source>
        <dbReference type="EMBL" id="PKV77742.1"/>
    </source>
</evidence>
<protein>
    <submittedName>
        <fullName evidence="2">Uncharacterized protein</fullName>
    </submittedName>
</protein>
<reference evidence="2 3" key="1">
    <citation type="submission" date="2017-12" db="EMBL/GenBank/DDBJ databases">
        <title>Sequencing the genomes of 1000 Actinobacteria strains.</title>
        <authorList>
            <person name="Klenk H.-P."/>
        </authorList>
    </citation>
    <scope>NUCLEOTIDE SEQUENCE [LARGE SCALE GENOMIC DNA]</scope>
    <source>
        <strain evidence="2 3">DSM 44489</strain>
    </source>
</reference>
<comment type="caution">
    <text evidence="2">The sequence shown here is derived from an EMBL/GenBank/DDBJ whole genome shotgun (WGS) entry which is preliminary data.</text>
</comment>
<feature type="transmembrane region" description="Helical" evidence="1">
    <location>
        <begin position="12"/>
        <end position="33"/>
    </location>
</feature>
<name>A0A2N3V802_9NOCA</name>
<keyword evidence="3" id="KW-1185">Reference proteome</keyword>
<sequence length="70" mass="7162">MADPTGTEPARRPAFTLLTTGLIALAVSVWALLGAPTPDDGGILPIGWGVVIAAIVIGLLLTLAPSRKHH</sequence>
<proteinExistence type="predicted"/>
<gene>
    <name evidence="2" type="ORF">ATK86_2095</name>
</gene>
<organism evidence="2 3">
    <name type="scientific">Nocardia fluminea</name>
    <dbReference type="NCBI Taxonomy" id="134984"/>
    <lineage>
        <taxon>Bacteria</taxon>
        <taxon>Bacillati</taxon>
        <taxon>Actinomycetota</taxon>
        <taxon>Actinomycetes</taxon>
        <taxon>Mycobacteriales</taxon>
        <taxon>Nocardiaceae</taxon>
        <taxon>Nocardia</taxon>
    </lineage>
</organism>
<dbReference type="EMBL" id="PJMW01000002">
    <property type="protein sequence ID" value="PKV77742.1"/>
    <property type="molecule type" value="Genomic_DNA"/>
</dbReference>
<dbReference type="GeneID" id="97471090"/>
<accession>A0A2N3V802</accession>
<keyword evidence="1" id="KW-0472">Membrane</keyword>
<evidence type="ECO:0000313" key="3">
    <source>
        <dbReference type="Proteomes" id="UP000233766"/>
    </source>
</evidence>
<dbReference type="Proteomes" id="UP000233766">
    <property type="component" value="Unassembled WGS sequence"/>
</dbReference>
<keyword evidence="1" id="KW-1133">Transmembrane helix</keyword>
<feature type="transmembrane region" description="Helical" evidence="1">
    <location>
        <begin position="45"/>
        <end position="64"/>
    </location>
</feature>
<dbReference type="RefSeq" id="WP_101464339.1">
    <property type="nucleotide sequence ID" value="NZ_JBEZZV010000005.1"/>
</dbReference>
<dbReference type="AlphaFoldDB" id="A0A2N3V802"/>
<keyword evidence="1" id="KW-0812">Transmembrane</keyword>
<evidence type="ECO:0000256" key="1">
    <source>
        <dbReference type="SAM" id="Phobius"/>
    </source>
</evidence>